<dbReference type="EMBL" id="JADEWN010000003">
    <property type="protein sequence ID" value="MBE9189190.1"/>
    <property type="molecule type" value="Genomic_DNA"/>
</dbReference>
<evidence type="ECO:0000313" key="1">
    <source>
        <dbReference type="EMBL" id="MBE9189190.1"/>
    </source>
</evidence>
<sequence>MNANNIKCRYLGWGDLQKFRQTSLADNEALIYTTPTSDVPVLIRGFLNCIRSNELKAKLPAQLSENDLVGAIVAMIRNLPETLLIEFDEWLRSTQTKSTNTVVCATLSW</sequence>
<protein>
    <submittedName>
        <fullName evidence="1">Uncharacterized protein</fullName>
    </submittedName>
</protein>
<reference evidence="1 2" key="1">
    <citation type="submission" date="2020-10" db="EMBL/GenBank/DDBJ databases">
        <authorList>
            <person name="Castelo-Branco R."/>
            <person name="Eusebio N."/>
            <person name="Adriana R."/>
            <person name="Vieira A."/>
            <person name="Brugerolle De Fraissinette N."/>
            <person name="Rezende De Castro R."/>
            <person name="Schneider M.P."/>
            <person name="Vasconcelos V."/>
            <person name="Leao P.N."/>
        </authorList>
    </citation>
    <scope>NUCLEOTIDE SEQUENCE [LARGE SCALE GENOMIC DNA]</scope>
    <source>
        <strain evidence="1 2">LEGE 06123</strain>
    </source>
</reference>
<comment type="caution">
    <text evidence="1">The sequence shown here is derived from an EMBL/GenBank/DDBJ whole genome shotgun (WGS) entry which is preliminary data.</text>
</comment>
<dbReference type="Proteomes" id="UP000651156">
    <property type="component" value="Unassembled WGS sequence"/>
</dbReference>
<proteinExistence type="predicted"/>
<accession>A0ABR9UNJ5</accession>
<name>A0ABR9UNJ5_9CHRO</name>
<keyword evidence="2" id="KW-1185">Reference proteome</keyword>
<evidence type="ECO:0000313" key="2">
    <source>
        <dbReference type="Proteomes" id="UP000651156"/>
    </source>
</evidence>
<gene>
    <name evidence="1" type="ORF">IQ230_02170</name>
</gene>
<organism evidence="1 2">
    <name type="scientific">Gloeocapsopsis crepidinum LEGE 06123</name>
    <dbReference type="NCBI Taxonomy" id="588587"/>
    <lineage>
        <taxon>Bacteria</taxon>
        <taxon>Bacillati</taxon>
        <taxon>Cyanobacteriota</taxon>
        <taxon>Cyanophyceae</taxon>
        <taxon>Oscillatoriophycideae</taxon>
        <taxon>Chroococcales</taxon>
        <taxon>Chroococcaceae</taxon>
        <taxon>Gloeocapsopsis</taxon>
    </lineage>
</organism>
<dbReference type="RefSeq" id="WP_193930349.1">
    <property type="nucleotide sequence ID" value="NZ_CAWPMZ010000072.1"/>
</dbReference>